<dbReference type="EMBL" id="BJTZ01000108">
    <property type="protein sequence ID" value="GEK16224.1"/>
    <property type="molecule type" value="Genomic_DNA"/>
</dbReference>
<evidence type="ECO:0008006" key="3">
    <source>
        <dbReference type="Google" id="ProtNLM"/>
    </source>
</evidence>
<accession>A0A510UNL5</accession>
<evidence type="ECO:0000313" key="2">
    <source>
        <dbReference type="Proteomes" id="UP000321787"/>
    </source>
</evidence>
<comment type="caution">
    <text evidence="1">The sequence shown here is derived from an EMBL/GenBank/DDBJ whole genome shotgun (WGS) entry which is preliminary data.</text>
</comment>
<name>A0A510UNL5_ALIFS</name>
<reference evidence="1 2" key="1">
    <citation type="submission" date="2019-07" db="EMBL/GenBank/DDBJ databases">
        <title>Whole genome shotgun sequence of Aliivibrio fischeri NBRC 101058.</title>
        <authorList>
            <person name="Hosoyama A."/>
            <person name="Uohara A."/>
            <person name="Ohji S."/>
            <person name="Ichikawa N."/>
        </authorList>
    </citation>
    <scope>NUCLEOTIDE SEQUENCE [LARGE SCALE GENOMIC DNA]</scope>
    <source>
        <strain evidence="1 2">NBRC 101058</strain>
    </source>
</reference>
<organism evidence="1 2">
    <name type="scientific">Aliivibrio fischeri</name>
    <name type="common">Vibrio fischeri</name>
    <dbReference type="NCBI Taxonomy" id="668"/>
    <lineage>
        <taxon>Bacteria</taxon>
        <taxon>Pseudomonadati</taxon>
        <taxon>Pseudomonadota</taxon>
        <taxon>Gammaproteobacteria</taxon>
        <taxon>Vibrionales</taxon>
        <taxon>Vibrionaceae</taxon>
        <taxon>Aliivibrio</taxon>
    </lineage>
</organism>
<dbReference type="Proteomes" id="UP000321787">
    <property type="component" value="Unassembled WGS sequence"/>
</dbReference>
<evidence type="ECO:0000313" key="1">
    <source>
        <dbReference type="EMBL" id="GEK16224.1"/>
    </source>
</evidence>
<gene>
    <name evidence="1" type="ORF">AFI02nite_42600</name>
</gene>
<protein>
    <recommendedName>
        <fullName evidence="3">Transposase</fullName>
    </recommendedName>
</protein>
<dbReference type="AlphaFoldDB" id="A0A510UNL5"/>
<proteinExistence type="predicted"/>
<sequence>MILRYASHIPQKYLKMVRYYCFLSNSKRGRLLPLVYAALESTKSEPAEKLTYAKQYKNSVFV</sequence>